<dbReference type="Pfam" id="PF01590">
    <property type="entry name" value="GAF"/>
    <property type="match status" value="1"/>
</dbReference>
<dbReference type="InterPro" id="IPR029016">
    <property type="entry name" value="GAF-like_dom_sf"/>
</dbReference>
<sequence>MVVSCKHGLHDATLPYAKRGFTPVATSIPEASLFMKSQTDAAGRTAAEVVTQLPVPSRLGMLRFERLNEANWALLFLDPNCEKQFGLPAVDLCALIGSPYASLMEPEVRYQLHDDVQLQLSSSPNYLIRYTLHTPKGPLGLLEIGEAYKQHNRHLLRGYFMIVDEQVIESEQPVDSDLETRNSRLQIALELNQRAQRDQFAHLERVRAQQDLILRLTRHRYTTANTLLEAAQLITRSACDIYDVDHVSIWNLNDKRLEPITDYDRESGDYRTRTPIDISPYPSYLQALHTSRAIDAGNIQTDPRTREMAENLTPLENRAVLDASIRIDGQVVGVLCLEQTGSTREWQSDEIAFAGELADQFAQVINNHNRRAATNALHLFQRAVEQSANAFLLVNCDGVVEYVNPSFTAITQYSSEEVSGRKLSALPALENLNQLLLEANSSLTTSNSWQGEFKSRRKNLEPYWGQLSISKVYSDTRELTHYIGIYEDITESKLAQQRIERLAYTDNLTNLGNRPAFIRNLDERFARDTDTPMSLLLVDIDNFKRINDSLGHQTGDKLLISLARRLRNTLSPTDVLARFASNEFAVLLDNTGQEAGQTIAAEVLATLDKPMFVDNQLISVTGSVGLACAPLHGRDPQTLMKNAGLALHKAKANGKHQVQVFTEALNAEASYKLFVENNLRRALTQNELEVFYQPKLCLLTGRLLGMEALLRWNHPEKGMIRPDQFISVAEETGLIIPIGKWVARQSCRMSKDLTAAGFGHLQVAINVSPKQFSDPELVSSIAAILREEALDPSLLELELTEGLLLEATEDTRQQLDSLKKLGLSLAMDDFGTGYSSFSYLKKFPIDVIKIDRSFIRDIPDDEDDMEITSAVIAMAHNLKLKVVAEGIETAAQLAFLRRHRCDVGQGYLFDKPIPGEELIEKLQRYPRRPSA</sequence>
<dbReference type="Pfam" id="PF13426">
    <property type="entry name" value="PAS_9"/>
    <property type="match status" value="1"/>
</dbReference>
<dbReference type="InterPro" id="IPR035919">
    <property type="entry name" value="EAL_sf"/>
</dbReference>
<dbReference type="InterPro" id="IPR029787">
    <property type="entry name" value="Nucleotide_cyclase"/>
</dbReference>
<organism evidence="7 8">
    <name type="scientific">Pseudomonas cannabina</name>
    <dbReference type="NCBI Taxonomy" id="86840"/>
    <lineage>
        <taxon>Bacteria</taxon>
        <taxon>Pseudomonadati</taxon>
        <taxon>Pseudomonadota</taxon>
        <taxon>Gammaproteobacteria</taxon>
        <taxon>Pseudomonadales</taxon>
        <taxon>Pseudomonadaceae</taxon>
        <taxon>Pseudomonas</taxon>
    </lineage>
</organism>
<evidence type="ECO:0000259" key="4">
    <source>
        <dbReference type="PROSITE" id="PS50113"/>
    </source>
</evidence>
<dbReference type="SUPFAM" id="SSF55785">
    <property type="entry name" value="PYP-like sensor domain (PAS domain)"/>
    <property type="match status" value="1"/>
</dbReference>
<dbReference type="PANTHER" id="PTHR44757">
    <property type="entry name" value="DIGUANYLATE CYCLASE DGCP"/>
    <property type="match status" value="1"/>
</dbReference>
<dbReference type="Gene3D" id="3.30.70.270">
    <property type="match status" value="1"/>
</dbReference>
<feature type="domain" description="PAC" evidence="4">
    <location>
        <begin position="449"/>
        <end position="501"/>
    </location>
</feature>
<proteinExistence type="predicted"/>
<dbReference type="Gene3D" id="3.20.20.450">
    <property type="entry name" value="EAL domain"/>
    <property type="match status" value="1"/>
</dbReference>
<dbReference type="FunFam" id="3.20.20.450:FF:000001">
    <property type="entry name" value="Cyclic di-GMP phosphodiesterase yahA"/>
    <property type="match status" value="1"/>
</dbReference>
<dbReference type="AlphaFoldDB" id="A0A0P9NTZ5"/>
<evidence type="ECO:0000256" key="1">
    <source>
        <dbReference type="ARBA" id="ARBA00012282"/>
    </source>
</evidence>
<dbReference type="CDD" id="cd01949">
    <property type="entry name" value="GGDEF"/>
    <property type="match status" value="1"/>
</dbReference>
<dbReference type="PANTHER" id="PTHR44757:SF2">
    <property type="entry name" value="BIOFILM ARCHITECTURE MAINTENANCE PROTEIN MBAA"/>
    <property type="match status" value="1"/>
</dbReference>
<keyword evidence="2" id="KW-0973">c-di-GMP</keyword>
<dbReference type="NCBIfam" id="TIGR00229">
    <property type="entry name" value="sensory_box"/>
    <property type="match status" value="1"/>
</dbReference>
<evidence type="ECO:0000259" key="5">
    <source>
        <dbReference type="PROSITE" id="PS50883"/>
    </source>
</evidence>
<dbReference type="InterPro" id="IPR000160">
    <property type="entry name" value="GGDEF_dom"/>
</dbReference>
<gene>
    <name evidence="7" type="ORF">ALO81_05018</name>
</gene>
<dbReference type="InterPro" id="IPR052155">
    <property type="entry name" value="Biofilm_reg_signaling"/>
</dbReference>
<dbReference type="PATRIC" id="fig|86840.3.peg.4618"/>
<name>A0A0P9NTZ5_PSECA</name>
<dbReference type="SMART" id="SM00267">
    <property type="entry name" value="GGDEF"/>
    <property type="match status" value="1"/>
</dbReference>
<dbReference type="Proteomes" id="UP000050564">
    <property type="component" value="Unassembled WGS sequence"/>
</dbReference>
<evidence type="ECO:0000259" key="3">
    <source>
        <dbReference type="PROSITE" id="PS50112"/>
    </source>
</evidence>
<dbReference type="EMBL" id="LJPX01000266">
    <property type="protein sequence ID" value="KPW75067.1"/>
    <property type="molecule type" value="Genomic_DNA"/>
</dbReference>
<reference evidence="7 8" key="1">
    <citation type="submission" date="2015-09" db="EMBL/GenBank/DDBJ databases">
        <title>Genome announcement of multiple Pseudomonas syringae strains.</title>
        <authorList>
            <person name="Thakur S."/>
            <person name="Wang P.W."/>
            <person name="Gong Y."/>
            <person name="Weir B.S."/>
            <person name="Guttman D.S."/>
        </authorList>
    </citation>
    <scope>NUCLEOTIDE SEQUENCE [LARGE SCALE GENOMIC DNA]</scope>
    <source>
        <strain evidence="7 8">ICMP2823</strain>
    </source>
</reference>
<accession>A0A0P9NTZ5</accession>
<comment type="caution">
    <text evidence="7">The sequence shown here is derived from an EMBL/GenBank/DDBJ whole genome shotgun (WGS) entry which is preliminary data.</text>
</comment>
<dbReference type="InterPro" id="IPR003018">
    <property type="entry name" value="GAF"/>
</dbReference>
<dbReference type="PROSITE" id="PS50112">
    <property type="entry name" value="PAS"/>
    <property type="match status" value="1"/>
</dbReference>
<dbReference type="NCBIfam" id="TIGR00254">
    <property type="entry name" value="GGDEF"/>
    <property type="match status" value="1"/>
</dbReference>
<dbReference type="Gene3D" id="3.30.450.40">
    <property type="match status" value="1"/>
</dbReference>
<dbReference type="CDD" id="cd01948">
    <property type="entry name" value="EAL"/>
    <property type="match status" value="1"/>
</dbReference>
<evidence type="ECO:0000259" key="6">
    <source>
        <dbReference type="PROSITE" id="PS50887"/>
    </source>
</evidence>
<feature type="domain" description="PAS" evidence="3">
    <location>
        <begin position="376"/>
        <end position="423"/>
    </location>
</feature>
<dbReference type="PROSITE" id="PS50887">
    <property type="entry name" value="GGDEF"/>
    <property type="match status" value="1"/>
</dbReference>
<dbReference type="InterPro" id="IPR043128">
    <property type="entry name" value="Rev_trsase/Diguanyl_cyclase"/>
</dbReference>
<feature type="domain" description="GGDEF" evidence="6">
    <location>
        <begin position="531"/>
        <end position="663"/>
    </location>
</feature>
<dbReference type="GO" id="GO:0071111">
    <property type="term" value="F:cyclic-guanylate-specific phosphodiesterase activity"/>
    <property type="evidence" value="ECO:0007669"/>
    <property type="project" value="UniProtKB-EC"/>
</dbReference>
<dbReference type="PROSITE" id="PS50883">
    <property type="entry name" value="EAL"/>
    <property type="match status" value="1"/>
</dbReference>
<dbReference type="Pfam" id="PF00990">
    <property type="entry name" value="GGDEF"/>
    <property type="match status" value="1"/>
</dbReference>
<feature type="domain" description="EAL" evidence="5">
    <location>
        <begin position="672"/>
        <end position="926"/>
    </location>
</feature>
<protein>
    <recommendedName>
        <fullName evidence="1">cyclic-guanylate-specific phosphodiesterase</fullName>
        <ecNumber evidence="1">3.1.4.52</ecNumber>
    </recommendedName>
</protein>
<evidence type="ECO:0000313" key="7">
    <source>
        <dbReference type="EMBL" id="KPW75067.1"/>
    </source>
</evidence>
<dbReference type="InterPro" id="IPR000700">
    <property type="entry name" value="PAS-assoc_C"/>
</dbReference>
<dbReference type="SUPFAM" id="SSF55781">
    <property type="entry name" value="GAF domain-like"/>
    <property type="match status" value="1"/>
</dbReference>
<dbReference type="SMART" id="SM00052">
    <property type="entry name" value="EAL"/>
    <property type="match status" value="1"/>
</dbReference>
<dbReference type="SMART" id="SM00065">
    <property type="entry name" value="GAF"/>
    <property type="match status" value="1"/>
</dbReference>
<evidence type="ECO:0000256" key="2">
    <source>
        <dbReference type="ARBA" id="ARBA00022636"/>
    </source>
</evidence>
<dbReference type="EC" id="3.1.4.52" evidence="1"/>
<dbReference type="SMART" id="SM00091">
    <property type="entry name" value="PAS"/>
    <property type="match status" value="2"/>
</dbReference>
<evidence type="ECO:0000313" key="8">
    <source>
        <dbReference type="Proteomes" id="UP000050564"/>
    </source>
</evidence>
<dbReference type="InterPro" id="IPR000014">
    <property type="entry name" value="PAS"/>
</dbReference>
<dbReference type="CDD" id="cd00130">
    <property type="entry name" value="PAS"/>
    <property type="match status" value="1"/>
</dbReference>
<dbReference type="PROSITE" id="PS50113">
    <property type="entry name" value="PAC"/>
    <property type="match status" value="1"/>
</dbReference>
<dbReference type="Pfam" id="PF00563">
    <property type="entry name" value="EAL"/>
    <property type="match status" value="1"/>
</dbReference>
<dbReference type="SUPFAM" id="SSF141868">
    <property type="entry name" value="EAL domain-like"/>
    <property type="match status" value="1"/>
</dbReference>
<dbReference type="InterPro" id="IPR001633">
    <property type="entry name" value="EAL_dom"/>
</dbReference>
<dbReference type="SMART" id="SM00086">
    <property type="entry name" value="PAC"/>
    <property type="match status" value="1"/>
</dbReference>
<dbReference type="InterPro" id="IPR001610">
    <property type="entry name" value="PAC"/>
</dbReference>
<dbReference type="Gene3D" id="3.30.450.20">
    <property type="entry name" value="PAS domain"/>
    <property type="match status" value="1"/>
</dbReference>
<dbReference type="SUPFAM" id="SSF55073">
    <property type="entry name" value="Nucleotide cyclase"/>
    <property type="match status" value="1"/>
</dbReference>
<dbReference type="InterPro" id="IPR035965">
    <property type="entry name" value="PAS-like_dom_sf"/>
</dbReference>